<evidence type="ECO:0000256" key="4">
    <source>
        <dbReference type="ARBA" id="ARBA00022692"/>
    </source>
</evidence>
<feature type="chain" id="PRO_5040777050" evidence="10">
    <location>
        <begin position="26"/>
        <end position="1086"/>
    </location>
</feature>
<keyword evidence="6 8" id="KW-0472">Membrane</keyword>
<name>A0A9X2F571_9SPHI</name>
<evidence type="ECO:0000256" key="6">
    <source>
        <dbReference type="ARBA" id="ARBA00023136"/>
    </source>
</evidence>
<organism evidence="13 14">
    <name type="scientific">Solitalea agri</name>
    <dbReference type="NCBI Taxonomy" id="2953739"/>
    <lineage>
        <taxon>Bacteria</taxon>
        <taxon>Pseudomonadati</taxon>
        <taxon>Bacteroidota</taxon>
        <taxon>Sphingobacteriia</taxon>
        <taxon>Sphingobacteriales</taxon>
        <taxon>Sphingobacteriaceae</taxon>
        <taxon>Solitalea</taxon>
    </lineage>
</organism>
<accession>A0A9X2F571</accession>
<dbReference type="Pfam" id="PF13715">
    <property type="entry name" value="CarbopepD_reg_2"/>
    <property type="match status" value="1"/>
</dbReference>
<dbReference type="InterPro" id="IPR036942">
    <property type="entry name" value="Beta-barrel_TonB_sf"/>
</dbReference>
<dbReference type="Pfam" id="PF00593">
    <property type="entry name" value="TonB_dep_Rec_b-barrel"/>
    <property type="match status" value="1"/>
</dbReference>
<feature type="domain" description="TonB-dependent receptor-like beta-barrel" evidence="11">
    <location>
        <begin position="459"/>
        <end position="829"/>
    </location>
</feature>
<keyword evidence="4 8" id="KW-0812">Transmembrane</keyword>
<comment type="caution">
    <text evidence="13">The sequence shown here is derived from an EMBL/GenBank/DDBJ whole genome shotgun (WGS) entry which is preliminary data.</text>
</comment>
<dbReference type="InterPro" id="IPR023996">
    <property type="entry name" value="TonB-dep_OMP_SusC/RagA"/>
</dbReference>
<sequence length="1086" mass="118633">MKHKLLYTYLLLALLTLFGSQAALAQTKTLVSGTVLEDGTKIPVAGATVAIKGTRDAIQTDADGKFKLSTKAKFPFKLVIQYVGYITKEVQVFDLEDGEINILLRSRNQLSEVVVTALGIESNRKSINTSIARIDKKEILAAKEPNVVTALSGKVTGVQVQNSGGSPGGSSTIRIRGNNSVLGNNSPLFVVDGVPVDNSVQDILPTITNSFSLATPSNRAIDINSEDIDNVSVLKGPAAAALYGIRAANGAVIINTKKGSDVDKKFSVSYTGSASFDEVNRRMQPRQNIYSNGLNGQYVVPGQPGSDENWGARIDTLTYSEVSSAFDKNGLIVGQSSPASNGKPVNYYDNIDNFFETGKTWNNNLSVTGNLDKGGYYFSYSNLNQTGIIPTTDFFRNTFRANADYKVTDGLKLSTGLNYINSGSDNRALMGGFNTNVVRALVNSPANFDITNGLSDPANNPDSYLLPATNAKPWGDSRSYANGRGWDSPYWSLNMNPQKDDINRFLGFAQADYDFLPWLSGTFRFGYDTYRDQRKGGFSRGTSGVAAGAINDVNYFRRDLNTDIILKAQHTITKGWDLTAIAGSNYYDSYKNQINTRGDGLIIPGLFNISNASTTNTYNQTIRKRLAAGYFSLAVNHKDYLFVNFTGRNEWTSTLPDGDNSFFYPSAGASLVFSEFLDKDTKKWFSLGKVRASYAQVGNDADPYSLETYFTNSSAGGWIQSSLSFPFNNTAGLSYGSTLGNQALKPERIDTWEVGTDLGFFKNRVGLEATYYSSLSKDQIIPVSLPSSTGSNAALVNTGRITNKGLELTLNVNPIENKDFSWDFNVLYSKNNSKVEELAPGLNNISLSGGFPFGDSRAIVGQPYGALFGVDLQRNAAGKPIIDDQKLLANGAPNANYGYPLIDATPKIIGDPNPDFNLGFRNEIRYKFATLSLFLDYRGGFDIANAPRLQMVFNGVAEETANRGQQVVFDGVKKSDGAKNDITAIASQSWYRQTFNIPGMYVEKDLYWLRIRDINLTFDLPLKWIQKARIAKAALTLTGRNFLISTNYSGSDPDLSSRNGLSNALGVDFWTTPNTRSYATTLTLTF</sequence>
<dbReference type="RefSeq" id="WP_252587031.1">
    <property type="nucleotide sequence ID" value="NZ_JAMWYS010000024.1"/>
</dbReference>
<keyword evidence="14" id="KW-1185">Reference proteome</keyword>
<evidence type="ECO:0000256" key="8">
    <source>
        <dbReference type="PROSITE-ProRule" id="PRU01360"/>
    </source>
</evidence>
<evidence type="ECO:0000256" key="10">
    <source>
        <dbReference type="SAM" id="SignalP"/>
    </source>
</evidence>
<protein>
    <submittedName>
        <fullName evidence="13">SusC/RagA family TonB-linked outer membrane protein</fullName>
    </submittedName>
</protein>
<evidence type="ECO:0000256" key="1">
    <source>
        <dbReference type="ARBA" id="ARBA00004571"/>
    </source>
</evidence>
<dbReference type="NCBIfam" id="TIGR04057">
    <property type="entry name" value="SusC_RagA_signa"/>
    <property type="match status" value="1"/>
</dbReference>
<gene>
    <name evidence="13" type="ORF">NF867_06715</name>
</gene>
<evidence type="ECO:0000259" key="11">
    <source>
        <dbReference type="Pfam" id="PF00593"/>
    </source>
</evidence>
<dbReference type="SUPFAM" id="SSF56935">
    <property type="entry name" value="Porins"/>
    <property type="match status" value="1"/>
</dbReference>
<keyword evidence="7 8" id="KW-0998">Cell outer membrane</keyword>
<proteinExistence type="inferred from homology"/>
<evidence type="ECO:0000256" key="7">
    <source>
        <dbReference type="ARBA" id="ARBA00023237"/>
    </source>
</evidence>
<dbReference type="InterPro" id="IPR039426">
    <property type="entry name" value="TonB-dep_rcpt-like"/>
</dbReference>
<dbReference type="AlphaFoldDB" id="A0A9X2F571"/>
<keyword evidence="5 9" id="KW-0798">TonB box</keyword>
<dbReference type="GO" id="GO:0009279">
    <property type="term" value="C:cell outer membrane"/>
    <property type="evidence" value="ECO:0007669"/>
    <property type="project" value="UniProtKB-SubCell"/>
</dbReference>
<reference evidence="13" key="1">
    <citation type="submission" date="2022-06" db="EMBL/GenBank/DDBJ databases">
        <title>Solitalea sp. MAHUQ-68 isolated from rhizospheric soil.</title>
        <authorList>
            <person name="Huq M.A."/>
        </authorList>
    </citation>
    <scope>NUCLEOTIDE SEQUENCE</scope>
    <source>
        <strain evidence="13">MAHUQ-68</strain>
    </source>
</reference>
<dbReference type="Gene3D" id="2.170.130.10">
    <property type="entry name" value="TonB-dependent receptor, plug domain"/>
    <property type="match status" value="1"/>
</dbReference>
<comment type="similarity">
    <text evidence="8 9">Belongs to the TonB-dependent receptor family.</text>
</comment>
<dbReference type="SUPFAM" id="SSF49464">
    <property type="entry name" value="Carboxypeptidase regulatory domain-like"/>
    <property type="match status" value="1"/>
</dbReference>
<dbReference type="Proteomes" id="UP001155182">
    <property type="component" value="Unassembled WGS sequence"/>
</dbReference>
<feature type="signal peptide" evidence="10">
    <location>
        <begin position="1"/>
        <end position="25"/>
    </location>
</feature>
<dbReference type="InterPro" id="IPR023997">
    <property type="entry name" value="TonB-dep_OMP_SusC/RagA_CS"/>
</dbReference>
<dbReference type="InterPro" id="IPR008969">
    <property type="entry name" value="CarboxyPept-like_regulatory"/>
</dbReference>
<dbReference type="Gene3D" id="2.40.170.20">
    <property type="entry name" value="TonB-dependent receptor, beta-barrel domain"/>
    <property type="match status" value="1"/>
</dbReference>
<keyword evidence="10" id="KW-0732">Signal</keyword>
<dbReference type="InterPro" id="IPR037066">
    <property type="entry name" value="Plug_dom_sf"/>
</dbReference>
<keyword evidence="3 8" id="KW-1134">Transmembrane beta strand</keyword>
<evidence type="ECO:0000259" key="12">
    <source>
        <dbReference type="Pfam" id="PF07715"/>
    </source>
</evidence>
<evidence type="ECO:0000256" key="9">
    <source>
        <dbReference type="RuleBase" id="RU003357"/>
    </source>
</evidence>
<dbReference type="EMBL" id="JAMWYS010000024">
    <property type="protein sequence ID" value="MCO4292546.1"/>
    <property type="molecule type" value="Genomic_DNA"/>
</dbReference>
<comment type="subcellular location">
    <subcellularLocation>
        <location evidence="1 8">Cell outer membrane</location>
        <topology evidence="1 8">Multi-pass membrane protein</topology>
    </subcellularLocation>
</comment>
<dbReference type="PROSITE" id="PS52016">
    <property type="entry name" value="TONB_DEPENDENT_REC_3"/>
    <property type="match status" value="1"/>
</dbReference>
<evidence type="ECO:0000256" key="5">
    <source>
        <dbReference type="ARBA" id="ARBA00023077"/>
    </source>
</evidence>
<feature type="domain" description="TonB-dependent receptor plug" evidence="12">
    <location>
        <begin position="125"/>
        <end position="251"/>
    </location>
</feature>
<evidence type="ECO:0000313" key="13">
    <source>
        <dbReference type="EMBL" id="MCO4292546.1"/>
    </source>
</evidence>
<keyword evidence="2 8" id="KW-0813">Transport</keyword>
<dbReference type="Pfam" id="PF07715">
    <property type="entry name" value="Plug"/>
    <property type="match status" value="1"/>
</dbReference>
<dbReference type="NCBIfam" id="TIGR04056">
    <property type="entry name" value="OMP_RagA_SusC"/>
    <property type="match status" value="1"/>
</dbReference>
<evidence type="ECO:0000256" key="3">
    <source>
        <dbReference type="ARBA" id="ARBA00022452"/>
    </source>
</evidence>
<evidence type="ECO:0000256" key="2">
    <source>
        <dbReference type="ARBA" id="ARBA00022448"/>
    </source>
</evidence>
<dbReference type="InterPro" id="IPR012910">
    <property type="entry name" value="Plug_dom"/>
</dbReference>
<dbReference type="InterPro" id="IPR000531">
    <property type="entry name" value="Beta-barrel_TonB"/>
</dbReference>
<dbReference type="Gene3D" id="2.60.40.1120">
    <property type="entry name" value="Carboxypeptidase-like, regulatory domain"/>
    <property type="match status" value="1"/>
</dbReference>
<evidence type="ECO:0000313" key="14">
    <source>
        <dbReference type="Proteomes" id="UP001155182"/>
    </source>
</evidence>